<sequence>MQKHREMYISEIEKERTEIEIERENIYRDIRHTNTQTQREIGKDTVASTERERERPIEKKM</sequence>
<evidence type="ECO:0000256" key="1">
    <source>
        <dbReference type="SAM" id="MobiDB-lite"/>
    </source>
</evidence>
<reference evidence="2" key="1">
    <citation type="submission" date="2014-09" db="EMBL/GenBank/DDBJ databases">
        <authorList>
            <person name="Magalhaes I.L.F."/>
            <person name="Oliveira U."/>
            <person name="Santos F.R."/>
            <person name="Vidigal T.H.D.A."/>
            <person name="Brescovit A.D."/>
            <person name="Santos A.J."/>
        </authorList>
    </citation>
    <scope>NUCLEOTIDE SEQUENCE</scope>
    <source>
        <tissue evidence="2">Shoot tissue taken approximately 20 cm above the soil surface</tissue>
    </source>
</reference>
<organism evidence="2">
    <name type="scientific">Arundo donax</name>
    <name type="common">Giant reed</name>
    <name type="synonym">Donax arundinaceus</name>
    <dbReference type="NCBI Taxonomy" id="35708"/>
    <lineage>
        <taxon>Eukaryota</taxon>
        <taxon>Viridiplantae</taxon>
        <taxon>Streptophyta</taxon>
        <taxon>Embryophyta</taxon>
        <taxon>Tracheophyta</taxon>
        <taxon>Spermatophyta</taxon>
        <taxon>Magnoliopsida</taxon>
        <taxon>Liliopsida</taxon>
        <taxon>Poales</taxon>
        <taxon>Poaceae</taxon>
        <taxon>PACMAD clade</taxon>
        <taxon>Arundinoideae</taxon>
        <taxon>Arundineae</taxon>
        <taxon>Arundo</taxon>
    </lineage>
</organism>
<feature type="compositionally biased region" description="Basic and acidic residues" evidence="1">
    <location>
        <begin position="49"/>
        <end position="61"/>
    </location>
</feature>
<dbReference type="EMBL" id="GBRH01169205">
    <property type="protein sequence ID" value="JAE28691.1"/>
    <property type="molecule type" value="Transcribed_RNA"/>
</dbReference>
<name>A0A0A9H1H9_ARUDO</name>
<feature type="region of interest" description="Disordered" evidence="1">
    <location>
        <begin position="33"/>
        <end position="61"/>
    </location>
</feature>
<protein>
    <submittedName>
        <fullName evidence="2">Uncharacterized protein</fullName>
    </submittedName>
</protein>
<evidence type="ECO:0000313" key="2">
    <source>
        <dbReference type="EMBL" id="JAE28691.1"/>
    </source>
</evidence>
<reference evidence="2" key="2">
    <citation type="journal article" date="2015" name="Data Brief">
        <title>Shoot transcriptome of the giant reed, Arundo donax.</title>
        <authorList>
            <person name="Barrero R.A."/>
            <person name="Guerrero F.D."/>
            <person name="Moolhuijzen P."/>
            <person name="Goolsby J.A."/>
            <person name="Tidwell J."/>
            <person name="Bellgard S.E."/>
            <person name="Bellgard M.I."/>
        </authorList>
    </citation>
    <scope>NUCLEOTIDE SEQUENCE</scope>
    <source>
        <tissue evidence="2">Shoot tissue taken approximately 20 cm above the soil surface</tissue>
    </source>
</reference>
<accession>A0A0A9H1H9</accession>
<dbReference type="AlphaFoldDB" id="A0A0A9H1H9"/>
<proteinExistence type="predicted"/>